<protein>
    <submittedName>
        <fullName evidence="2">Uncharacterized protein LOC106052592</fullName>
    </submittedName>
</protein>
<dbReference type="GeneID" id="106052592"/>
<keyword evidence="1" id="KW-1185">Reference proteome</keyword>
<name>A0A9U8DW64_BIOGL</name>
<accession>A0A9U8DW64</accession>
<organism evidence="1 2">
    <name type="scientific">Biomphalaria glabrata</name>
    <name type="common">Bloodfluke planorb</name>
    <name type="synonym">Freshwater snail</name>
    <dbReference type="NCBI Taxonomy" id="6526"/>
    <lineage>
        <taxon>Eukaryota</taxon>
        <taxon>Metazoa</taxon>
        <taxon>Spiralia</taxon>
        <taxon>Lophotrochozoa</taxon>
        <taxon>Mollusca</taxon>
        <taxon>Gastropoda</taxon>
        <taxon>Heterobranchia</taxon>
        <taxon>Euthyneura</taxon>
        <taxon>Panpulmonata</taxon>
        <taxon>Hygrophila</taxon>
        <taxon>Lymnaeoidea</taxon>
        <taxon>Planorbidae</taxon>
        <taxon>Biomphalaria</taxon>
    </lineage>
</organism>
<dbReference type="PANTHER" id="PTHR31751">
    <property type="entry name" value="SI:CH211-108C17.2-RELATED-RELATED"/>
    <property type="match status" value="1"/>
</dbReference>
<dbReference type="RefSeq" id="XP_013063463.2">
    <property type="nucleotide sequence ID" value="XM_013208009.2"/>
</dbReference>
<sequence length="443" mass="51405">MGNVKKNCTWKWCSQPVHSQMPWGNILSSAAIIVSGLSPLKVLRFFNFLNIPIYSIRHFHNYQRLYIQPVVRNFWEKAKSSIMAKVKGRQEPIVLAGDARCDSPGHCAKYGSYTCIDIKTGYILDFQLIQSNEVKGSNHMELEGLKRCLTYLSSFNLCISEIVSDRHVQIRKFLRVEKPSIKHTFDVWHISKSIKKKLIKLSNQKGCSVIEDWIKSITNMVYWIASSCNSNEKEMESKWLSIQNHIINIHEHENDIFPKCLHESIDAQDKTKKWIKPQSKAHVNLQTFFNNKKLINDISKLSTHRTSSLEAFHSLILHFAPKNTHFWYEGMFCRLAVAALHFNENNNRVQAKTLDGTERFSLHYRKQNKDHVSVNPILEDATFNYAEDLLSYLVEYRITNPSLNKANYRLESQNNKTPAPLTYNDPRVLPRSEAVSAKKSRYQ</sequence>
<dbReference type="AlphaFoldDB" id="A0A9U8DW64"/>
<dbReference type="OMA" id="FITDRHR"/>
<evidence type="ECO:0000313" key="1">
    <source>
        <dbReference type="Proteomes" id="UP001165740"/>
    </source>
</evidence>
<reference evidence="2" key="1">
    <citation type="submission" date="2025-08" db="UniProtKB">
        <authorList>
            <consortium name="RefSeq"/>
        </authorList>
    </citation>
    <scope>IDENTIFICATION</scope>
</reference>
<dbReference type="Proteomes" id="UP001165740">
    <property type="component" value="Chromosome 12"/>
</dbReference>
<dbReference type="KEGG" id="bgt:106052592"/>
<evidence type="ECO:0000313" key="2">
    <source>
        <dbReference type="RefSeq" id="XP_013063463.2"/>
    </source>
</evidence>
<dbReference type="OrthoDB" id="10015739at2759"/>
<proteinExistence type="predicted"/>
<dbReference type="PANTHER" id="PTHR31751:SF42">
    <property type="entry name" value="PROTEIN CBG10204"/>
    <property type="match status" value="1"/>
</dbReference>
<gene>
    <name evidence="2" type="primary">LOC106052592</name>
</gene>